<dbReference type="Proteomes" id="UP001057402">
    <property type="component" value="Chromosome 2"/>
</dbReference>
<evidence type="ECO:0000313" key="2">
    <source>
        <dbReference type="Proteomes" id="UP001057402"/>
    </source>
</evidence>
<protein>
    <submittedName>
        <fullName evidence="1">Uncharacterized protein</fullName>
    </submittedName>
</protein>
<organism evidence="1 2">
    <name type="scientific">Melastoma candidum</name>
    <dbReference type="NCBI Taxonomy" id="119954"/>
    <lineage>
        <taxon>Eukaryota</taxon>
        <taxon>Viridiplantae</taxon>
        <taxon>Streptophyta</taxon>
        <taxon>Embryophyta</taxon>
        <taxon>Tracheophyta</taxon>
        <taxon>Spermatophyta</taxon>
        <taxon>Magnoliopsida</taxon>
        <taxon>eudicotyledons</taxon>
        <taxon>Gunneridae</taxon>
        <taxon>Pentapetalae</taxon>
        <taxon>rosids</taxon>
        <taxon>malvids</taxon>
        <taxon>Myrtales</taxon>
        <taxon>Melastomataceae</taxon>
        <taxon>Melastomatoideae</taxon>
        <taxon>Melastomateae</taxon>
        <taxon>Melastoma</taxon>
    </lineage>
</organism>
<dbReference type="EMBL" id="CM042881">
    <property type="protein sequence ID" value="KAI4385474.1"/>
    <property type="molecule type" value="Genomic_DNA"/>
</dbReference>
<sequence length="259" mass="28060">MGEISGEAAGVVESKKKGGGDGKGSASEVVLKIDLHCRGCASKILKCVRGFQGVVDVKVAKEANELTVEGKFDVARLQEKLQAKTKKKAEVVPVSQQKKKEKEKNEKSYNGDSEGGNGSSNTRDRKPKELPVITVVFKLGGMDCQGCISKINRFMGKTAGIHSFTIDKDKEVLTVKGALDAKVFAEKLKEKTRRSVEIVPQKKEKEGGGKNGGGVKFEGGKMEYYGPPQSQPGYWFMYGEPVHAPQLFSDENPNACSVM</sequence>
<proteinExistence type="predicted"/>
<comment type="caution">
    <text evidence="1">The sequence shown here is derived from an EMBL/GenBank/DDBJ whole genome shotgun (WGS) entry which is preliminary data.</text>
</comment>
<reference evidence="2" key="1">
    <citation type="journal article" date="2023" name="Front. Plant Sci.">
        <title>Chromosomal-level genome assembly of Melastoma candidum provides insights into trichome evolution.</title>
        <authorList>
            <person name="Zhong Y."/>
            <person name="Wu W."/>
            <person name="Sun C."/>
            <person name="Zou P."/>
            <person name="Liu Y."/>
            <person name="Dai S."/>
            <person name="Zhou R."/>
        </authorList>
    </citation>
    <scope>NUCLEOTIDE SEQUENCE [LARGE SCALE GENOMIC DNA]</scope>
</reference>
<name>A0ACB9S6M4_9MYRT</name>
<keyword evidence="2" id="KW-1185">Reference proteome</keyword>
<evidence type="ECO:0000313" key="1">
    <source>
        <dbReference type="EMBL" id="KAI4385474.1"/>
    </source>
</evidence>
<gene>
    <name evidence="1" type="ORF">MLD38_003496</name>
</gene>
<accession>A0ACB9S6M4</accession>